<comment type="subcellular location">
    <subcellularLocation>
        <location evidence="1">Nucleus</location>
        <location evidence="1">Nucleolus</location>
    </subcellularLocation>
</comment>
<dbReference type="OrthoDB" id="285729at2759"/>
<keyword evidence="4" id="KW-0539">Nucleus</keyword>
<dbReference type="GO" id="GO:0042273">
    <property type="term" value="P:ribosomal large subunit biogenesis"/>
    <property type="evidence" value="ECO:0007669"/>
    <property type="project" value="TreeGrafter"/>
</dbReference>
<sequence length="195" mass="22699">MPKGNRYCYGVNRRRLWKKSKKMPTITCKPVKEAWDKRKSMARNLADMGLSVNPNKTIPIPKMKDKLKPIAGEDTETETPEPSQPSKIFVLQALEDMANVPLGRSVRISQPLMNYCIRLMEKYGEDYKAMARDPKNYYQDTPKQIRRKINLFKSIPEQYNPYIQGKMTGEDSTNRCTDTRWLVVSVRCLWPGQCF</sequence>
<name>A0A8B7XKD6_ACAPL</name>
<dbReference type="GO" id="GO:0005730">
    <property type="term" value="C:nucleolus"/>
    <property type="evidence" value="ECO:0007669"/>
    <property type="project" value="UniProtKB-SubCell"/>
</dbReference>
<keyword evidence="5" id="KW-1185">Reference proteome</keyword>
<evidence type="ECO:0000256" key="3">
    <source>
        <dbReference type="ARBA" id="ARBA00015522"/>
    </source>
</evidence>
<dbReference type="KEGG" id="aplc:110973804"/>
<evidence type="ECO:0000313" key="6">
    <source>
        <dbReference type="RefSeq" id="XP_022080607.1"/>
    </source>
</evidence>
<evidence type="ECO:0000256" key="1">
    <source>
        <dbReference type="ARBA" id="ARBA00004604"/>
    </source>
</evidence>
<organism evidence="5 6">
    <name type="scientific">Acanthaster planci</name>
    <name type="common">Crown-of-thorns starfish</name>
    <dbReference type="NCBI Taxonomy" id="133434"/>
    <lineage>
        <taxon>Eukaryota</taxon>
        <taxon>Metazoa</taxon>
        <taxon>Echinodermata</taxon>
        <taxon>Eleutherozoa</taxon>
        <taxon>Asterozoa</taxon>
        <taxon>Asteroidea</taxon>
        <taxon>Valvatacea</taxon>
        <taxon>Valvatida</taxon>
        <taxon>Acanthasteridae</taxon>
        <taxon>Acanthaster</taxon>
    </lineage>
</organism>
<comment type="similarity">
    <text evidence="2">Belongs to the NOP16 family.</text>
</comment>
<dbReference type="AlphaFoldDB" id="A0A8B7XKD6"/>
<dbReference type="InterPro" id="IPR019002">
    <property type="entry name" value="Ribosome_biogenesis_Nop16"/>
</dbReference>
<gene>
    <name evidence="6" type="primary">LOC110973804</name>
</gene>
<proteinExistence type="inferred from homology"/>
<evidence type="ECO:0000256" key="2">
    <source>
        <dbReference type="ARBA" id="ARBA00008479"/>
    </source>
</evidence>
<dbReference type="Pfam" id="PF09420">
    <property type="entry name" value="Nop16"/>
    <property type="match status" value="1"/>
</dbReference>
<dbReference type="OMA" id="IDYVKHM"/>
<dbReference type="PANTHER" id="PTHR13243:SF1">
    <property type="entry name" value="NUCLEOLAR PROTEIN 16"/>
    <property type="match status" value="1"/>
</dbReference>
<dbReference type="Proteomes" id="UP000694845">
    <property type="component" value="Unplaced"/>
</dbReference>
<evidence type="ECO:0000313" key="5">
    <source>
        <dbReference type="Proteomes" id="UP000694845"/>
    </source>
</evidence>
<dbReference type="GeneID" id="110973804"/>
<accession>A0A8B7XKD6</accession>
<evidence type="ECO:0000256" key="4">
    <source>
        <dbReference type="ARBA" id="ARBA00023242"/>
    </source>
</evidence>
<reference evidence="6" key="1">
    <citation type="submission" date="2025-08" db="UniProtKB">
        <authorList>
            <consortium name="RefSeq"/>
        </authorList>
    </citation>
    <scope>IDENTIFICATION</scope>
</reference>
<protein>
    <recommendedName>
        <fullName evidence="3">Nucleolar protein 16</fullName>
    </recommendedName>
</protein>
<dbReference type="RefSeq" id="XP_022080607.1">
    <property type="nucleotide sequence ID" value="XM_022224915.1"/>
</dbReference>
<dbReference type="PANTHER" id="PTHR13243">
    <property type="entry name" value="HSPC111 PROTEIN-RELATED"/>
    <property type="match status" value="1"/>
</dbReference>